<dbReference type="HOGENOM" id="CLU_627177_0_0_1"/>
<gene>
    <name evidence="2" type="ORF">MYCFIDRAFT_84735</name>
</gene>
<dbReference type="GeneID" id="19342245"/>
<dbReference type="InterPro" id="IPR014023">
    <property type="entry name" value="Mononeg_RNA_pol_cat"/>
</dbReference>
<name>M3AIN6_PSEFD</name>
<evidence type="ECO:0000259" key="1">
    <source>
        <dbReference type="PROSITE" id="PS50526"/>
    </source>
</evidence>
<dbReference type="AlphaFoldDB" id="M3AIN6"/>
<dbReference type="VEuPathDB" id="FungiDB:MYCFIDRAFT_84735"/>
<dbReference type="RefSeq" id="XP_007932388.1">
    <property type="nucleotide sequence ID" value="XM_007934197.1"/>
</dbReference>
<evidence type="ECO:0000313" key="3">
    <source>
        <dbReference type="Proteomes" id="UP000016932"/>
    </source>
</evidence>
<dbReference type="OrthoDB" id="7473876at2759"/>
<dbReference type="GO" id="GO:0004482">
    <property type="term" value="F:mRNA 5'-cap (guanine-N7-)-methyltransferase activity"/>
    <property type="evidence" value="ECO:0007669"/>
    <property type="project" value="InterPro"/>
</dbReference>
<sequence length="437" mass="51402">MIRREEQLLDAEEQHRVMVEKYREKERKLGGRCACVDRLDGYLRSFKKTADVAEGFGFLKLWGHPYVDPVAGCESAKKVGKTELNLSLENCKELEHCFCHMYTRGYLQKRGRWPPLEFTPRIGGPTQLELLYKRHQPSLAFGFTQYPSSDWNYARFLPHVSFDYGEDILRLVVDKSLSYERQHFDHTWNTKLDYKPERPNTSSRVMEELISRPDLDLASIVEQVAKKDIPYKWRIVTVCPKEREMKLQPRMFSMMTLEMRLFFVLTEHNIAEGIFKSLPEQTMTLSRTELLNLFLKSTEKTGASWVRAVLGIDFERWNLYWRKEVVHRVGFRMDQIYGTAGVFSVVHDFFESSLCMLRMPDYPPDNLNEMNRRDPPEGRTLWYNHKGGFEGIAQKLWTTCTICLVHMALWPMNLSYRIIGQGDNQHLLWSVWCNGPE</sequence>
<organism evidence="2 3">
    <name type="scientific">Pseudocercospora fijiensis (strain CIRAD86)</name>
    <name type="common">Black leaf streak disease fungus</name>
    <name type="synonym">Mycosphaerella fijiensis</name>
    <dbReference type="NCBI Taxonomy" id="383855"/>
    <lineage>
        <taxon>Eukaryota</taxon>
        <taxon>Fungi</taxon>
        <taxon>Dikarya</taxon>
        <taxon>Ascomycota</taxon>
        <taxon>Pezizomycotina</taxon>
        <taxon>Dothideomycetes</taxon>
        <taxon>Dothideomycetidae</taxon>
        <taxon>Mycosphaerellales</taxon>
        <taxon>Mycosphaerellaceae</taxon>
        <taxon>Pseudocercospora</taxon>
    </lineage>
</organism>
<reference evidence="2 3" key="1">
    <citation type="journal article" date="2012" name="PLoS Pathog.">
        <title>Diverse lifestyles and strategies of plant pathogenesis encoded in the genomes of eighteen Dothideomycetes fungi.</title>
        <authorList>
            <person name="Ohm R.A."/>
            <person name="Feau N."/>
            <person name="Henrissat B."/>
            <person name="Schoch C.L."/>
            <person name="Horwitz B.A."/>
            <person name="Barry K.W."/>
            <person name="Condon B.J."/>
            <person name="Copeland A.C."/>
            <person name="Dhillon B."/>
            <person name="Glaser F."/>
            <person name="Hesse C.N."/>
            <person name="Kosti I."/>
            <person name="LaButti K."/>
            <person name="Lindquist E.A."/>
            <person name="Lucas S."/>
            <person name="Salamov A.A."/>
            <person name="Bradshaw R.E."/>
            <person name="Ciuffetti L."/>
            <person name="Hamelin R.C."/>
            <person name="Kema G.H.J."/>
            <person name="Lawrence C."/>
            <person name="Scott J.A."/>
            <person name="Spatafora J.W."/>
            <person name="Turgeon B.G."/>
            <person name="de Wit P.J.G.M."/>
            <person name="Zhong S."/>
            <person name="Goodwin S.B."/>
            <person name="Grigoriev I.V."/>
        </authorList>
    </citation>
    <scope>NUCLEOTIDE SEQUENCE [LARGE SCALE GENOMIC DNA]</scope>
    <source>
        <strain evidence="2 3">CIRAD86</strain>
    </source>
</reference>
<dbReference type="GO" id="GO:0003968">
    <property type="term" value="F:RNA-directed RNA polymerase activity"/>
    <property type="evidence" value="ECO:0007669"/>
    <property type="project" value="InterPro"/>
</dbReference>
<dbReference type="Proteomes" id="UP000016932">
    <property type="component" value="Unassembled WGS sequence"/>
</dbReference>
<keyword evidence="3" id="KW-1185">Reference proteome</keyword>
<dbReference type="KEGG" id="pfj:MYCFIDRAFT_84735"/>
<proteinExistence type="predicted"/>
<dbReference type="GO" id="GO:0005524">
    <property type="term" value="F:ATP binding"/>
    <property type="evidence" value="ECO:0007669"/>
    <property type="project" value="InterPro"/>
</dbReference>
<dbReference type="PROSITE" id="PS50526">
    <property type="entry name" value="RDRP_SSRNA_NEG_NONSEG"/>
    <property type="match status" value="1"/>
</dbReference>
<dbReference type="EMBL" id="KB446571">
    <property type="protein sequence ID" value="EME77063.1"/>
    <property type="molecule type" value="Genomic_DNA"/>
</dbReference>
<feature type="domain" description="RdRp catalytic" evidence="1">
    <location>
        <begin position="306"/>
        <end position="437"/>
    </location>
</feature>
<accession>M3AIN6</accession>
<evidence type="ECO:0000313" key="2">
    <source>
        <dbReference type="EMBL" id="EME77063.1"/>
    </source>
</evidence>
<dbReference type="Pfam" id="PF00946">
    <property type="entry name" value="Mononeg_RNA_pol"/>
    <property type="match status" value="1"/>
</dbReference>
<protein>
    <recommendedName>
        <fullName evidence="1">RdRp catalytic domain-containing protein</fullName>
    </recommendedName>
</protein>